<evidence type="ECO:0000259" key="1">
    <source>
        <dbReference type="Pfam" id="PF00128"/>
    </source>
</evidence>
<dbReference type="InterPro" id="IPR006047">
    <property type="entry name" value="GH13_cat_dom"/>
</dbReference>
<feature type="domain" description="Glycosyl hydrolase family 13 catalytic" evidence="1">
    <location>
        <begin position="6"/>
        <end position="70"/>
    </location>
</feature>
<feature type="non-terminal residue" evidence="2">
    <location>
        <position position="1"/>
    </location>
</feature>
<dbReference type="Pfam" id="PF00128">
    <property type="entry name" value="Alpha-amylase"/>
    <property type="match status" value="1"/>
</dbReference>
<protein>
    <submittedName>
        <fullName evidence="2">CAZy families GH13 protein</fullName>
    </submittedName>
</protein>
<dbReference type="GO" id="GO:0005975">
    <property type="term" value="P:carbohydrate metabolic process"/>
    <property type="evidence" value="ECO:0007669"/>
    <property type="project" value="InterPro"/>
</dbReference>
<sequence>YRKFAKTVFKMMNWWAKQGIDGFRMTLFLTSKPDGLPDGPQAPNAPYGDGGSLVANGKHEHEYLREIESASLK</sequence>
<name>A0A060CF14_9LACO</name>
<dbReference type="AlphaFoldDB" id="A0A060CF14"/>
<dbReference type="Gene3D" id="3.20.20.80">
    <property type="entry name" value="Glycosidases"/>
    <property type="match status" value="1"/>
</dbReference>
<dbReference type="EMBL" id="KF124304">
    <property type="protein sequence ID" value="AIA91620.1"/>
    <property type="molecule type" value="Genomic_DNA"/>
</dbReference>
<accession>A0A060CF14</accession>
<proteinExistence type="predicted"/>
<reference evidence="2" key="1">
    <citation type="journal article" date="2013" name="Environ. Microbiol.">
        <title>Seasonally variable intestinal metagenomes of the red palm weevil (Rhynchophorus ferrugineus).</title>
        <authorList>
            <person name="Jia S."/>
            <person name="Zhang X."/>
            <person name="Zhang G."/>
            <person name="Yin A."/>
            <person name="Zhang S."/>
            <person name="Li F."/>
            <person name="Wang L."/>
            <person name="Zhao D."/>
            <person name="Yun Q."/>
            <person name="Tala"/>
            <person name="Wang J."/>
            <person name="Sun G."/>
            <person name="Baabdullah M."/>
            <person name="Yu X."/>
            <person name="Hu S."/>
            <person name="Al-Mssallem I.S."/>
            <person name="Yu J."/>
        </authorList>
    </citation>
    <scope>NUCLEOTIDE SEQUENCE</scope>
</reference>
<organism evidence="2">
    <name type="scientific">uncultured Leuconostoc sp</name>
    <dbReference type="NCBI Taxonomy" id="173262"/>
    <lineage>
        <taxon>Bacteria</taxon>
        <taxon>Bacillati</taxon>
        <taxon>Bacillota</taxon>
        <taxon>Bacilli</taxon>
        <taxon>Lactobacillales</taxon>
        <taxon>Lactobacillaceae</taxon>
        <taxon>Leuconostoc</taxon>
        <taxon>environmental samples</taxon>
    </lineage>
</organism>
<evidence type="ECO:0000313" key="2">
    <source>
        <dbReference type="EMBL" id="AIA91620.1"/>
    </source>
</evidence>